<evidence type="ECO:0000256" key="4">
    <source>
        <dbReference type="ARBA" id="ARBA00022475"/>
    </source>
</evidence>
<evidence type="ECO:0000256" key="9">
    <source>
        <dbReference type="ARBA" id="ARBA00022989"/>
    </source>
</evidence>
<comment type="similarity">
    <text evidence="2">Belongs to the cytochrome ubiquinol oxidase subunit 2 family.</text>
</comment>
<dbReference type="GO" id="GO:0009055">
    <property type="term" value="F:electron transfer activity"/>
    <property type="evidence" value="ECO:0007669"/>
    <property type="project" value="TreeGrafter"/>
</dbReference>
<feature type="transmembrane region" description="Helical" evidence="12">
    <location>
        <begin position="159"/>
        <end position="181"/>
    </location>
</feature>
<feature type="transmembrane region" description="Helical" evidence="12">
    <location>
        <begin position="6"/>
        <end position="35"/>
    </location>
</feature>
<keyword evidence="6 12" id="KW-0812">Transmembrane</keyword>
<feature type="transmembrane region" description="Helical" evidence="12">
    <location>
        <begin position="303"/>
        <end position="328"/>
    </location>
</feature>
<dbReference type="GO" id="GO:0046872">
    <property type="term" value="F:metal ion binding"/>
    <property type="evidence" value="ECO:0007669"/>
    <property type="project" value="UniProtKB-KW"/>
</dbReference>
<gene>
    <name evidence="13" type="primary">cydB</name>
    <name evidence="13" type="ORF">ElP_69160</name>
</gene>
<dbReference type="OrthoDB" id="9776710at2"/>
<dbReference type="KEGG" id="tpla:ElP_69160"/>
<dbReference type="NCBIfam" id="TIGR00203">
    <property type="entry name" value="cydB"/>
    <property type="match status" value="1"/>
</dbReference>
<keyword evidence="7" id="KW-0479">Metal-binding</keyword>
<feature type="transmembrane region" description="Helical" evidence="12">
    <location>
        <begin position="193"/>
        <end position="214"/>
    </location>
</feature>
<evidence type="ECO:0000256" key="12">
    <source>
        <dbReference type="SAM" id="Phobius"/>
    </source>
</evidence>
<evidence type="ECO:0000313" key="13">
    <source>
        <dbReference type="EMBL" id="QDV38956.1"/>
    </source>
</evidence>
<keyword evidence="9 12" id="KW-1133">Transmembrane helix</keyword>
<keyword evidence="5" id="KW-0349">Heme</keyword>
<evidence type="ECO:0000256" key="1">
    <source>
        <dbReference type="ARBA" id="ARBA00004651"/>
    </source>
</evidence>
<keyword evidence="8" id="KW-0249">Electron transport</keyword>
<keyword evidence="11 12" id="KW-0472">Membrane</keyword>
<organism evidence="13 14">
    <name type="scientific">Tautonia plasticadhaerens</name>
    <dbReference type="NCBI Taxonomy" id="2527974"/>
    <lineage>
        <taxon>Bacteria</taxon>
        <taxon>Pseudomonadati</taxon>
        <taxon>Planctomycetota</taxon>
        <taxon>Planctomycetia</taxon>
        <taxon>Isosphaerales</taxon>
        <taxon>Isosphaeraceae</taxon>
        <taxon>Tautonia</taxon>
    </lineage>
</organism>
<dbReference type="GO" id="GO:0070069">
    <property type="term" value="C:cytochrome complex"/>
    <property type="evidence" value="ECO:0007669"/>
    <property type="project" value="TreeGrafter"/>
</dbReference>
<evidence type="ECO:0000256" key="2">
    <source>
        <dbReference type="ARBA" id="ARBA00007543"/>
    </source>
</evidence>
<name>A0A518HE15_9BACT</name>
<dbReference type="Pfam" id="PF02322">
    <property type="entry name" value="Cyt_bd_oxida_II"/>
    <property type="match status" value="1"/>
</dbReference>
<dbReference type="GO" id="GO:0005886">
    <property type="term" value="C:plasma membrane"/>
    <property type="evidence" value="ECO:0007669"/>
    <property type="project" value="UniProtKB-SubCell"/>
</dbReference>
<keyword evidence="10" id="KW-0408">Iron</keyword>
<evidence type="ECO:0000256" key="3">
    <source>
        <dbReference type="ARBA" id="ARBA00022448"/>
    </source>
</evidence>
<dbReference type="PANTHER" id="PTHR43141">
    <property type="entry name" value="CYTOCHROME BD2 SUBUNIT II"/>
    <property type="match status" value="1"/>
</dbReference>
<dbReference type="PIRSF" id="PIRSF000267">
    <property type="entry name" value="Cyt_oxidse_sub2"/>
    <property type="match status" value="1"/>
</dbReference>
<dbReference type="EMBL" id="CP036426">
    <property type="protein sequence ID" value="QDV38956.1"/>
    <property type="molecule type" value="Genomic_DNA"/>
</dbReference>
<dbReference type="InterPro" id="IPR003317">
    <property type="entry name" value="Cyt-d_oxidase_su2"/>
</dbReference>
<proteinExistence type="inferred from homology"/>
<keyword evidence="4" id="KW-1003">Cell membrane</keyword>
<evidence type="ECO:0000256" key="6">
    <source>
        <dbReference type="ARBA" id="ARBA00022692"/>
    </source>
</evidence>
<dbReference type="RefSeq" id="WP_145277860.1">
    <property type="nucleotide sequence ID" value="NZ_CP036426.1"/>
</dbReference>
<protein>
    <submittedName>
        <fullName evidence="13">Cytochrome bd-I ubiquinol oxidase subunit 2</fullName>
    </submittedName>
</protein>
<feature type="transmembrane region" description="Helical" evidence="12">
    <location>
        <begin position="80"/>
        <end position="97"/>
    </location>
</feature>
<sequence length="339" mass="37097">MDLHLLWFVILGVFLAGYAVLDGFDLGVGILHLTARDDTERRVMLNSIGPIWDGNEVWLVTFGGAMFAAFPEAYATVFSGFYLAFMLVLFSLIFRAVSIEFRSKLGSKAWRRAFDFGFFASSLLATLLFGVAVGAAMAGVPLDERGLYDGGFLDLISPYSVLVGMLAVALFAMHGAIYLLLKTEGDLRHRLYNRAWTGFGCFLVCYLLVTIMTLATIPRATANFGAYPWAWLVVLANVLAIANIPRSLFLHRPARAFASSCAAIAGFVFLFGIALFPNLVTSSVEPEARSLTLYNAASSEQTLWNMAVVAAIGAPLVLTYTGLVYWTFRGAVRLDPHSY</sequence>
<dbReference type="GO" id="GO:0019646">
    <property type="term" value="P:aerobic electron transport chain"/>
    <property type="evidence" value="ECO:0007669"/>
    <property type="project" value="TreeGrafter"/>
</dbReference>
<feature type="transmembrane region" description="Helical" evidence="12">
    <location>
        <begin position="118"/>
        <end position="139"/>
    </location>
</feature>
<keyword evidence="14" id="KW-1185">Reference proteome</keyword>
<evidence type="ECO:0000313" key="14">
    <source>
        <dbReference type="Proteomes" id="UP000317835"/>
    </source>
</evidence>
<keyword evidence="3" id="KW-0813">Transport</keyword>
<dbReference type="Proteomes" id="UP000317835">
    <property type="component" value="Chromosome"/>
</dbReference>
<accession>A0A518HE15</accession>
<evidence type="ECO:0000256" key="5">
    <source>
        <dbReference type="ARBA" id="ARBA00022617"/>
    </source>
</evidence>
<evidence type="ECO:0000256" key="10">
    <source>
        <dbReference type="ARBA" id="ARBA00023004"/>
    </source>
</evidence>
<evidence type="ECO:0000256" key="8">
    <source>
        <dbReference type="ARBA" id="ARBA00022982"/>
    </source>
</evidence>
<dbReference type="GO" id="GO:0016682">
    <property type="term" value="F:oxidoreductase activity, acting on diphenols and related substances as donors, oxygen as acceptor"/>
    <property type="evidence" value="ECO:0007669"/>
    <property type="project" value="TreeGrafter"/>
</dbReference>
<evidence type="ECO:0000256" key="11">
    <source>
        <dbReference type="ARBA" id="ARBA00023136"/>
    </source>
</evidence>
<feature type="transmembrane region" description="Helical" evidence="12">
    <location>
        <begin position="226"/>
        <end position="244"/>
    </location>
</feature>
<evidence type="ECO:0000256" key="7">
    <source>
        <dbReference type="ARBA" id="ARBA00022723"/>
    </source>
</evidence>
<dbReference type="AlphaFoldDB" id="A0A518HE15"/>
<dbReference type="PANTHER" id="PTHR43141:SF5">
    <property type="entry name" value="CYTOCHROME BD-I UBIQUINOL OXIDASE SUBUNIT 2"/>
    <property type="match status" value="1"/>
</dbReference>
<reference evidence="13 14" key="1">
    <citation type="submission" date="2019-02" db="EMBL/GenBank/DDBJ databases">
        <title>Deep-cultivation of Planctomycetes and their phenomic and genomic characterization uncovers novel biology.</title>
        <authorList>
            <person name="Wiegand S."/>
            <person name="Jogler M."/>
            <person name="Boedeker C."/>
            <person name="Pinto D."/>
            <person name="Vollmers J."/>
            <person name="Rivas-Marin E."/>
            <person name="Kohn T."/>
            <person name="Peeters S.H."/>
            <person name="Heuer A."/>
            <person name="Rast P."/>
            <person name="Oberbeckmann S."/>
            <person name="Bunk B."/>
            <person name="Jeske O."/>
            <person name="Meyerdierks A."/>
            <person name="Storesund J.E."/>
            <person name="Kallscheuer N."/>
            <person name="Luecker S."/>
            <person name="Lage O.M."/>
            <person name="Pohl T."/>
            <person name="Merkel B.J."/>
            <person name="Hornburger P."/>
            <person name="Mueller R.-W."/>
            <person name="Bruemmer F."/>
            <person name="Labrenz M."/>
            <person name="Spormann A.M."/>
            <person name="Op den Camp H."/>
            <person name="Overmann J."/>
            <person name="Amann R."/>
            <person name="Jetten M.S.M."/>
            <person name="Mascher T."/>
            <person name="Medema M.H."/>
            <person name="Devos D.P."/>
            <person name="Kaster A.-K."/>
            <person name="Ovreas L."/>
            <person name="Rohde M."/>
            <person name="Galperin M.Y."/>
            <person name="Jogler C."/>
        </authorList>
    </citation>
    <scope>NUCLEOTIDE SEQUENCE [LARGE SCALE GENOMIC DNA]</scope>
    <source>
        <strain evidence="13 14">ElP</strain>
    </source>
</reference>
<feature type="transmembrane region" description="Helical" evidence="12">
    <location>
        <begin position="256"/>
        <end position="276"/>
    </location>
</feature>
<comment type="subcellular location">
    <subcellularLocation>
        <location evidence="1">Cell membrane</location>
        <topology evidence="1">Multi-pass membrane protein</topology>
    </subcellularLocation>
</comment>